<dbReference type="NCBIfam" id="NF002049">
    <property type="entry name" value="PRK00881.1"/>
    <property type="match status" value="1"/>
</dbReference>
<comment type="similarity">
    <text evidence="3 10">Belongs to the PurH family.</text>
</comment>
<evidence type="ECO:0000256" key="10">
    <source>
        <dbReference type="HAMAP-Rule" id="MF_00139"/>
    </source>
</evidence>
<dbReference type="CDD" id="cd01421">
    <property type="entry name" value="IMPCH"/>
    <property type="match status" value="1"/>
</dbReference>
<evidence type="ECO:0000313" key="12">
    <source>
        <dbReference type="EMBL" id="HFI91034.1"/>
    </source>
</evidence>
<keyword evidence="5 10" id="KW-0658">Purine biosynthesis</keyword>
<dbReference type="UniPathway" id="UPA00074">
    <property type="reaction ID" value="UER00133"/>
</dbReference>
<keyword evidence="4 10" id="KW-0808">Transferase</keyword>
<dbReference type="EC" id="2.1.2.3" evidence="10"/>
<dbReference type="SUPFAM" id="SSF52335">
    <property type="entry name" value="Methylglyoxal synthase-like"/>
    <property type="match status" value="1"/>
</dbReference>
<evidence type="ECO:0000256" key="7">
    <source>
        <dbReference type="ARBA" id="ARBA00023268"/>
    </source>
</evidence>
<dbReference type="GO" id="GO:0003937">
    <property type="term" value="F:IMP cyclohydrolase activity"/>
    <property type="evidence" value="ECO:0007669"/>
    <property type="project" value="UniProtKB-UniRule"/>
</dbReference>
<dbReference type="PANTHER" id="PTHR11692:SF0">
    <property type="entry name" value="BIFUNCTIONAL PURINE BIOSYNTHESIS PROTEIN ATIC"/>
    <property type="match status" value="1"/>
</dbReference>
<comment type="domain">
    <text evidence="10">The IMP cyclohydrolase activity resides in the N-terminal region.</text>
</comment>
<dbReference type="SUPFAM" id="SSF53927">
    <property type="entry name" value="Cytidine deaminase-like"/>
    <property type="match status" value="1"/>
</dbReference>
<dbReference type="NCBIfam" id="TIGR00355">
    <property type="entry name" value="purH"/>
    <property type="match status" value="1"/>
</dbReference>
<evidence type="ECO:0000256" key="3">
    <source>
        <dbReference type="ARBA" id="ARBA00007667"/>
    </source>
</evidence>
<dbReference type="Pfam" id="PF02142">
    <property type="entry name" value="MGS"/>
    <property type="match status" value="1"/>
</dbReference>
<evidence type="ECO:0000256" key="5">
    <source>
        <dbReference type="ARBA" id="ARBA00022755"/>
    </source>
</evidence>
<dbReference type="PANTHER" id="PTHR11692">
    <property type="entry name" value="BIFUNCTIONAL PURINE BIOSYNTHESIS PROTEIN PURH"/>
    <property type="match status" value="1"/>
</dbReference>
<evidence type="ECO:0000256" key="9">
    <source>
        <dbReference type="ARBA" id="ARBA00050687"/>
    </source>
</evidence>
<protein>
    <recommendedName>
        <fullName evidence="10">Bifunctional purine biosynthesis protein PurH</fullName>
    </recommendedName>
    <domain>
        <recommendedName>
            <fullName evidence="10">Phosphoribosylaminoimidazolecarboxamide formyltransferase</fullName>
            <ecNumber evidence="10">2.1.2.3</ecNumber>
        </recommendedName>
        <alternativeName>
            <fullName evidence="10">AICAR transformylase</fullName>
        </alternativeName>
    </domain>
    <domain>
        <recommendedName>
            <fullName evidence="10">IMP cyclohydrolase</fullName>
            <ecNumber evidence="10">3.5.4.10</ecNumber>
        </recommendedName>
        <alternativeName>
            <fullName evidence="10">ATIC</fullName>
        </alternativeName>
        <alternativeName>
            <fullName evidence="10">IMP synthase</fullName>
        </alternativeName>
        <alternativeName>
            <fullName evidence="10">Inosinicase</fullName>
        </alternativeName>
    </domain>
</protein>
<dbReference type="Pfam" id="PF01808">
    <property type="entry name" value="AICARFT_IMPCHas"/>
    <property type="match status" value="1"/>
</dbReference>
<feature type="domain" description="MGS-like" evidence="11">
    <location>
        <begin position="1"/>
        <end position="145"/>
    </location>
</feature>
<dbReference type="InterPro" id="IPR011607">
    <property type="entry name" value="MGS-like_dom"/>
</dbReference>
<comment type="pathway">
    <text evidence="2 10">Purine metabolism; IMP biosynthesis via de novo pathway; 5-formamido-1-(5-phospho-D-ribosyl)imidazole-4-carboxamide from 5-amino-1-(5-phospho-D-ribosyl)imidazole-4-carboxamide (10-formyl THF route): step 1/1.</text>
</comment>
<accession>A0A7V2ZJB7</accession>
<gene>
    <name evidence="10 12" type="primary">purH</name>
    <name evidence="12" type="ORF">ENS31_05795</name>
</gene>
<evidence type="ECO:0000256" key="4">
    <source>
        <dbReference type="ARBA" id="ARBA00022679"/>
    </source>
</evidence>
<evidence type="ECO:0000256" key="1">
    <source>
        <dbReference type="ARBA" id="ARBA00004844"/>
    </source>
</evidence>
<dbReference type="InterPro" id="IPR002695">
    <property type="entry name" value="PurH-like"/>
</dbReference>
<keyword evidence="6 10" id="KW-0378">Hydrolase</keyword>
<sequence length="505" mass="55958">MKKYALISVSDKTGIVDFAKSLLKFNYEILATGNTARLLGQNQIPVTEVSDFTGFPEIFEGRVKTLHPKIFGGILFRRDNPEDNIQAEANSILPIDIVCVNLYPFVKTVQKENVQLEEVIENIDIGGPSLVRAAAKNYQYVSILTNPEQYSEFISELESGHISQSTREKLAVAAFSYTSNYDTHISNYLEQKFELPNSHLRINEKLKQKLRYGENPHQAAEIFGNFDKYFEVFHGKEISYNNILDLVAAVELSEELGDNACTIIKHNNAAGAAIGSFPLDAYLKALKCDPVSAFGGIVSFNNEIDVKTAEKLNEIFLEIICAPSFSEEALTILKKKKDRRLVKKLKNISEAGRTVRSIPGGFLVQDKDLLTLDSNNLKVVTNRKPTEKELEDLTFAWIVAKHTKSNAIVFAKDKATLGVGAGQMSRIDSAKIAFMKAKEHGLDLANSVTASDAFFPFADGLLEIIKCGATAVIQPGGSVRDQEVIDAANQNNITMVFTGIRHFKH</sequence>
<dbReference type="InterPro" id="IPR016193">
    <property type="entry name" value="Cytidine_deaminase-like"/>
</dbReference>
<comment type="catalytic activity">
    <reaction evidence="8 10">
        <text>(6R)-10-formyltetrahydrofolate + 5-amino-1-(5-phospho-beta-D-ribosyl)imidazole-4-carboxamide = 5-formamido-1-(5-phospho-D-ribosyl)imidazole-4-carboxamide + (6S)-5,6,7,8-tetrahydrofolate</text>
        <dbReference type="Rhea" id="RHEA:22192"/>
        <dbReference type="ChEBI" id="CHEBI:57453"/>
        <dbReference type="ChEBI" id="CHEBI:58467"/>
        <dbReference type="ChEBI" id="CHEBI:58475"/>
        <dbReference type="ChEBI" id="CHEBI:195366"/>
        <dbReference type="EC" id="2.1.2.3"/>
    </reaction>
</comment>
<dbReference type="PIRSF" id="PIRSF000414">
    <property type="entry name" value="AICARFT_IMPCHas"/>
    <property type="match status" value="1"/>
</dbReference>
<evidence type="ECO:0000256" key="6">
    <source>
        <dbReference type="ARBA" id="ARBA00022801"/>
    </source>
</evidence>
<evidence type="ECO:0000259" key="11">
    <source>
        <dbReference type="PROSITE" id="PS51855"/>
    </source>
</evidence>
<dbReference type="Gene3D" id="3.40.50.1380">
    <property type="entry name" value="Methylglyoxal synthase-like domain"/>
    <property type="match status" value="1"/>
</dbReference>
<organism evidence="12">
    <name type="scientific">Ignavibacterium album</name>
    <dbReference type="NCBI Taxonomy" id="591197"/>
    <lineage>
        <taxon>Bacteria</taxon>
        <taxon>Pseudomonadati</taxon>
        <taxon>Ignavibacteriota</taxon>
        <taxon>Ignavibacteria</taxon>
        <taxon>Ignavibacteriales</taxon>
        <taxon>Ignavibacteriaceae</taxon>
        <taxon>Ignavibacterium</taxon>
    </lineage>
</organism>
<keyword evidence="7 10" id="KW-0511">Multifunctional enzyme</keyword>
<reference evidence="12" key="1">
    <citation type="journal article" date="2020" name="mSystems">
        <title>Genome- and Community-Level Interaction Insights into Carbon Utilization and Element Cycling Functions of Hydrothermarchaeota in Hydrothermal Sediment.</title>
        <authorList>
            <person name="Zhou Z."/>
            <person name="Liu Y."/>
            <person name="Xu W."/>
            <person name="Pan J."/>
            <person name="Luo Z.H."/>
            <person name="Li M."/>
        </authorList>
    </citation>
    <scope>NUCLEOTIDE SEQUENCE [LARGE SCALE GENOMIC DNA]</scope>
    <source>
        <strain evidence="12">SpSt-479</strain>
    </source>
</reference>
<dbReference type="FunFam" id="3.40.140.20:FF:000001">
    <property type="entry name" value="Bifunctional purine biosynthesis protein PurH"/>
    <property type="match status" value="1"/>
</dbReference>
<comment type="catalytic activity">
    <reaction evidence="9 10">
        <text>IMP + H2O = 5-formamido-1-(5-phospho-D-ribosyl)imidazole-4-carboxamide</text>
        <dbReference type="Rhea" id="RHEA:18445"/>
        <dbReference type="ChEBI" id="CHEBI:15377"/>
        <dbReference type="ChEBI" id="CHEBI:58053"/>
        <dbReference type="ChEBI" id="CHEBI:58467"/>
        <dbReference type="EC" id="3.5.4.10"/>
    </reaction>
</comment>
<evidence type="ECO:0000256" key="8">
    <source>
        <dbReference type="ARBA" id="ARBA00050488"/>
    </source>
</evidence>
<evidence type="ECO:0000256" key="2">
    <source>
        <dbReference type="ARBA" id="ARBA00004954"/>
    </source>
</evidence>
<dbReference type="EC" id="3.5.4.10" evidence="10"/>
<dbReference type="SMART" id="SM00851">
    <property type="entry name" value="MGS"/>
    <property type="match status" value="1"/>
</dbReference>
<dbReference type="FunFam" id="3.40.50.1380:FF:000001">
    <property type="entry name" value="Bifunctional purine biosynthesis protein PurH"/>
    <property type="match status" value="1"/>
</dbReference>
<dbReference type="GO" id="GO:0004643">
    <property type="term" value="F:phosphoribosylaminoimidazolecarboxamide formyltransferase activity"/>
    <property type="evidence" value="ECO:0007669"/>
    <property type="project" value="UniProtKB-UniRule"/>
</dbReference>
<comment type="pathway">
    <text evidence="1 10">Purine metabolism; IMP biosynthesis via de novo pathway; IMP from 5-formamido-1-(5-phospho-D-ribosyl)imidazole-4-carboxamide: step 1/1.</text>
</comment>
<comment type="caution">
    <text evidence="12">The sequence shown here is derived from an EMBL/GenBank/DDBJ whole genome shotgun (WGS) entry which is preliminary data.</text>
</comment>
<dbReference type="GO" id="GO:0005829">
    <property type="term" value="C:cytosol"/>
    <property type="evidence" value="ECO:0007669"/>
    <property type="project" value="TreeGrafter"/>
</dbReference>
<proteinExistence type="inferred from homology"/>
<dbReference type="EMBL" id="DSUJ01000008">
    <property type="protein sequence ID" value="HFI91034.1"/>
    <property type="molecule type" value="Genomic_DNA"/>
</dbReference>
<dbReference type="InterPro" id="IPR024051">
    <property type="entry name" value="AICAR_Tfase_dup_dom_sf"/>
</dbReference>
<dbReference type="SMART" id="SM00798">
    <property type="entry name" value="AICARFT_IMPCHas"/>
    <property type="match status" value="1"/>
</dbReference>
<dbReference type="InterPro" id="IPR036914">
    <property type="entry name" value="MGS-like_dom_sf"/>
</dbReference>
<name>A0A7V2ZJB7_9BACT</name>
<dbReference type="HAMAP" id="MF_00139">
    <property type="entry name" value="PurH"/>
    <property type="match status" value="1"/>
</dbReference>
<dbReference type="PROSITE" id="PS51855">
    <property type="entry name" value="MGS"/>
    <property type="match status" value="1"/>
</dbReference>
<dbReference type="AlphaFoldDB" id="A0A7V2ZJB7"/>
<dbReference type="Gene3D" id="3.40.140.20">
    <property type="match status" value="2"/>
</dbReference>
<dbReference type="GO" id="GO:0006189">
    <property type="term" value="P:'de novo' IMP biosynthetic process"/>
    <property type="evidence" value="ECO:0007669"/>
    <property type="project" value="UniProtKB-UniRule"/>
</dbReference>